<evidence type="ECO:0000313" key="3">
    <source>
        <dbReference type="EMBL" id="VAX36002.1"/>
    </source>
</evidence>
<protein>
    <recommendedName>
        <fullName evidence="2">Ice-binding protein C-terminal domain-containing protein</fullName>
    </recommendedName>
</protein>
<name>A0A3B1D5P3_9ZZZZ</name>
<feature type="domain" description="Ice-binding protein C-terminal" evidence="2">
    <location>
        <begin position="106"/>
        <end position="131"/>
    </location>
</feature>
<keyword evidence="1" id="KW-0812">Transmembrane</keyword>
<reference evidence="3" key="1">
    <citation type="submission" date="2018-06" db="EMBL/GenBank/DDBJ databases">
        <authorList>
            <person name="Zhirakovskaya E."/>
        </authorList>
    </citation>
    <scope>NUCLEOTIDE SEQUENCE</scope>
</reference>
<dbReference type="InterPro" id="IPR013424">
    <property type="entry name" value="Ice-binding_C"/>
</dbReference>
<dbReference type="NCBIfam" id="TIGR02595">
    <property type="entry name" value="PEP_CTERM"/>
    <property type="match status" value="1"/>
</dbReference>
<evidence type="ECO:0000259" key="2">
    <source>
        <dbReference type="Pfam" id="PF07589"/>
    </source>
</evidence>
<keyword evidence="1" id="KW-1133">Transmembrane helix</keyword>
<dbReference type="Pfam" id="PF07589">
    <property type="entry name" value="PEP-CTERM"/>
    <property type="match status" value="1"/>
</dbReference>
<proteinExistence type="predicted"/>
<gene>
    <name evidence="3" type="ORF">MNBD_UNCLBAC01-738</name>
</gene>
<dbReference type="AlphaFoldDB" id="A0A3B1D5P3"/>
<keyword evidence="1" id="KW-0472">Membrane</keyword>
<organism evidence="3">
    <name type="scientific">hydrothermal vent metagenome</name>
    <dbReference type="NCBI Taxonomy" id="652676"/>
    <lineage>
        <taxon>unclassified sequences</taxon>
        <taxon>metagenomes</taxon>
        <taxon>ecological metagenomes</taxon>
    </lineage>
</organism>
<sequence length="135" mass="14460">LFFGNSASITLFLDDDYYVDDISFFSALGKSSSLQSATINGEAISSSPFGQIVFGNPQDDLFDLSGTALENVAINQITLSDFGFAPFTPKTFTLSEIQVTGTLVSAIPEPSTYALMLGGLGLVGFMAVRRRRKLV</sequence>
<evidence type="ECO:0000256" key="1">
    <source>
        <dbReference type="SAM" id="Phobius"/>
    </source>
</evidence>
<accession>A0A3B1D5P3</accession>
<feature type="transmembrane region" description="Helical" evidence="1">
    <location>
        <begin position="111"/>
        <end position="128"/>
    </location>
</feature>
<dbReference type="EMBL" id="UOGJ01000077">
    <property type="protein sequence ID" value="VAX36002.1"/>
    <property type="molecule type" value="Genomic_DNA"/>
</dbReference>
<feature type="non-terminal residue" evidence="3">
    <location>
        <position position="1"/>
    </location>
</feature>